<feature type="compositionally biased region" description="Basic and acidic residues" evidence="1">
    <location>
        <begin position="119"/>
        <end position="130"/>
    </location>
</feature>
<feature type="region of interest" description="Disordered" evidence="1">
    <location>
        <begin position="1"/>
        <end position="42"/>
    </location>
</feature>
<dbReference type="OrthoDB" id="3562657at2759"/>
<dbReference type="EMBL" id="JAGMWT010000024">
    <property type="protein sequence ID" value="KAH7111253.1"/>
    <property type="molecule type" value="Genomic_DNA"/>
</dbReference>
<dbReference type="InterPro" id="IPR009057">
    <property type="entry name" value="Homeodomain-like_sf"/>
</dbReference>
<gene>
    <name evidence="2" type="ORF">B0J11DRAFT_192409</name>
</gene>
<dbReference type="SUPFAM" id="SSF46689">
    <property type="entry name" value="Homeodomain-like"/>
    <property type="match status" value="1"/>
</dbReference>
<feature type="compositionally biased region" description="Basic and acidic residues" evidence="1">
    <location>
        <begin position="16"/>
        <end position="32"/>
    </location>
</feature>
<keyword evidence="3" id="KW-1185">Reference proteome</keyword>
<comment type="caution">
    <text evidence="2">The sequence shown here is derived from an EMBL/GenBank/DDBJ whole genome shotgun (WGS) entry which is preliminary data.</text>
</comment>
<dbReference type="InterPro" id="IPR001005">
    <property type="entry name" value="SANT/Myb"/>
</dbReference>
<evidence type="ECO:0008006" key="4">
    <source>
        <dbReference type="Google" id="ProtNLM"/>
    </source>
</evidence>
<reference evidence="2" key="1">
    <citation type="journal article" date="2021" name="Nat. Commun.">
        <title>Genetic determinants of endophytism in the Arabidopsis root mycobiome.</title>
        <authorList>
            <person name="Mesny F."/>
            <person name="Miyauchi S."/>
            <person name="Thiergart T."/>
            <person name="Pickel B."/>
            <person name="Atanasova L."/>
            <person name="Karlsson M."/>
            <person name="Huettel B."/>
            <person name="Barry K.W."/>
            <person name="Haridas S."/>
            <person name="Chen C."/>
            <person name="Bauer D."/>
            <person name="Andreopoulos W."/>
            <person name="Pangilinan J."/>
            <person name="LaButti K."/>
            <person name="Riley R."/>
            <person name="Lipzen A."/>
            <person name="Clum A."/>
            <person name="Drula E."/>
            <person name="Henrissat B."/>
            <person name="Kohler A."/>
            <person name="Grigoriev I.V."/>
            <person name="Martin F.M."/>
            <person name="Hacquard S."/>
        </authorList>
    </citation>
    <scope>NUCLEOTIDE SEQUENCE</scope>
    <source>
        <strain evidence="2">MPI-CAGE-CH-0243</strain>
    </source>
</reference>
<dbReference type="CDD" id="cd00167">
    <property type="entry name" value="SANT"/>
    <property type="match status" value="1"/>
</dbReference>
<sequence>MEIETADGLHVGSLLEKSEHNQRSQERPDNGETNHVTPISKMDVGMNMDMDALLYGSRGFPFIVDDDGADNCSSRLLNDHDHGYGMAVGNGEDHSGQHGDLDAAGIQAVSAEDMNCIQHEDLPPEDDTHSGDFGVANGPPATHKRVRQSSTAATTPTEVAGLAPELELESPRPAKRQRTSHILDPVSPPESAQPTAIDEPSPDLLDSNKRGVAAETSDLHLTDLLDEESGGGGAHDWEVGEPLLQALRQPSSPLGTDNQSIGPDANRQGDTSNLESEGVNEPYENDVSRVESVSHRLSVIPSQQPKLSNNPVGKRGRNPSQVTHRRMASTTTPGRVSSHESRQLCGTGTHRVTRSGRPQTSVRTRARGEPNADHRPNINIPYQIVDVTLHPIPKSSSILTAIVHCSESKLLPDLAACSPSILGDKSQVIRAIQLSPDSWLLLGYRNNDDTPGLTTRESLGGHEEGQKSYSRIDSANDDSDHIDDGESESEEDESEGDIRCRKRTNVPWSELDDLQLKGYVRMAMKWEEIARQFPARTPGAVQQRLYALKRKNPSRR</sequence>
<feature type="compositionally biased region" description="Acidic residues" evidence="1">
    <location>
        <begin position="485"/>
        <end position="495"/>
    </location>
</feature>
<evidence type="ECO:0000313" key="2">
    <source>
        <dbReference type="EMBL" id="KAH7111253.1"/>
    </source>
</evidence>
<evidence type="ECO:0000313" key="3">
    <source>
        <dbReference type="Proteomes" id="UP000700596"/>
    </source>
</evidence>
<protein>
    <recommendedName>
        <fullName evidence="4">Myb-like domain-containing protein</fullName>
    </recommendedName>
</protein>
<feature type="compositionally biased region" description="Polar residues" evidence="1">
    <location>
        <begin position="318"/>
        <end position="335"/>
    </location>
</feature>
<feature type="region of interest" description="Disordered" evidence="1">
    <location>
        <begin position="119"/>
        <end position="208"/>
    </location>
</feature>
<proteinExistence type="predicted"/>
<feature type="compositionally biased region" description="Polar residues" evidence="1">
    <location>
        <begin position="148"/>
        <end position="157"/>
    </location>
</feature>
<feature type="compositionally biased region" description="Basic and acidic residues" evidence="1">
    <location>
        <begin position="366"/>
        <end position="376"/>
    </location>
</feature>
<feature type="region of interest" description="Disordered" evidence="1">
    <location>
        <begin position="452"/>
        <end position="500"/>
    </location>
</feature>
<name>A0A9P9D1Z8_9PLEO</name>
<organism evidence="2 3">
    <name type="scientific">Dendryphion nanum</name>
    <dbReference type="NCBI Taxonomy" id="256645"/>
    <lineage>
        <taxon>Eukaryota</taxon>
        <taxon>Fungi</taxon>
        <taxon>Dikarya</taxon>
        <taxon>Ascomycota</taxon>
        <taxon>Pezizomycotina</taxon>
        <taxon>Dothideomycetes</taxon>
        <taxon>Pleosporomycetidae</taxon>
        <taxon>Pleosporales</taxon>
        <taxon>Torulaceae</taxon>
        <taxon>Dendryphion</taxon>
    </lineage>
</organism>
<feature type="compositionally biased region" description="Polar residues" evidence="1">
    <location>
        <begin position="248"/>
        <end position="261"/>
    </location>
</feature>
<accession>A0A9P9D1Z8</accession>
<feature type="region of interest" description="Disordered" evidence="1">
    <location>
        <begin position="248"/>
        <end position="377"/>
    </location>
</feature>
<feature type="compositionally biased region" description="Polar residues" evidence="1">
    <location>
        <begin position="300"/>
        <end position="311"/>
    </location>
</feature>
<evidence type="ECO:0000256" key="1">
    <source>
        <dbReference type="SAM" id="MobiDB-lite"/>
    </source>
</evidence>
<dbReference type="Proteomes" id="UP000700596">
    <property type="component" value="Unassembled WGS sequence"/>
</dbReference>
<dbReference type="AlphaFoldDB" id="A0A9P9D1Z8"/>